<evidence type="ECO:0000256" key="1">
    <source>
        <dbReference type="SAM" id="MobiDB-lite"/>
    </source>
</evidence>
<feature type="compositionally biased region" description="Polar residues" evidence="1">
    <location>
        <begin position="204"/>
        <end position="219"/>
    </location>
</feature>
<evidence type="ECO:0000313" key="4">
    <source>
        <dbReference type="Proteomes" id="UP000421283"/>
    </source>
</evidence>
<evidence type="ECO:0000256" key="2">
    <source>
        <dbReference type="SAM" id="SignalP"/>
    </source>
</evidence>
<organism evidence="3 4">
    <name type="scientific">Segatella copri</name>
    <dbReference type="NCBI Taxonomy" id="165179"/>
    <lineage>
        <taxon>Bacteria</taxon>
        <taxon>Pseudomonadati</taxon>
        <taxon>Bacteroidota</taxon>
        <taxon>Bacteroidia</taxon>
        <taxon>Bacteroidales</taxon>
        <taxon>Prevotellaceae</taxon>
        <taxon>Segatella</taxon>
    </lineage>
</organism>
<feature type="chain" id="PRO_5041743076" description="DUF3300 domain-containing protein" evidence="2">
    <location>
        <begin position="22"/>
        <end position="331"/>
    </location>
</feature>
<feature type="region of interest" description="Disordered" evidence="1">
    <location>
        <begin position="179"/>
        <end position="331"/>
    </location>
</feature>
<dbReference type="AlphaFoldDB" id="A0AA90VKC4"/>
<protein>
    <recommendedName>
        <fullName evidence="5">DUF3300 domain-containing protein</fullName>
    </recommendedName>
</protein>
<keyword evidence="2" id="KW-0732">Signal</keyword>
<feature type="compositionally biased region" description="Polar residues" evidence="1">
    <location>
        <begin position="184"/>
        <end position="196"/>
    </location>
</feature>
<gene>
    <name evidence="3" type="ORF">F7D31_02785</name>
</gene>
<feature type="signal peptide" evidence="2">
    <location>
        <begin position="1"/>
        <end position="21"/>
    </location>
</feature>
<comment type="caution">
    <text evidence="3">The sequence shown here is derived from an EMBL/GenBank/DDBJ whole genome shotgun (WGS) entry which is preliminary data.</text>
</comment>
<dbReference type="Proteomes" id="UP000421283">
    <property type="component" value="Unassembled WGS sequence"/>
</dbReference>
<dbReference type="EMBL" id="VZAP01000034">
    <property type="protein sequence ID" value="MQO91611.1"/>
    <property type="molecule type" value="Genomic_DNA"/>
</dbReference>
<evidence type="ECO:0000313" key="3">
    <source>
        <dbReference type="EMBL" id="MQO91611.1"/>
    </source>
</evidence>
<feature type="compositionally biased region" description="Gly residues" evidence="1">
    <location>
        <begin position="221"/>
        <end position="231"/>
    </location>
</feature>
<accession>A0AA90VKC4</accession>
<feature type="compositionally biased region" description="Low complexity" evidence="1">
    <location>
        <begin position="232"/>
        <end position="304"/>
    </location>
</feature>
<name>A0AA90VKC4_9BACT</name>
<reference evidence="4" key="1">
    <citation type="submission" date="2019-09" db="EMBL/GenBank/DDBJ databases">
        <title>Distinct polysaccharide growth profiles of human intestinal Prevotella copri isolates.</title>
        <authorList>
            <person name="Fehlner-Peach H."/>
            <person name="Magnabosco C."/>
            <person name="Raghavan V."/>
            <person name="Scher J.U."/>
            <person name="Tett A."/>
            <person name="Cox L.M."/>
            <person name="Gottsegen C."/>
            <person name="Watters A."/>
            <person name="Wiltshire- Gordon J.D."/>
            <person name="Segata N."/>
            <person name="Bonneau R."/>
            <person name="Littman D.R."/>
        </authorList>
    </citation>
    <scope>NUCLEOTIDE SEQUENCE [LARGE SCALE GENOMIC DNA]</scope>
    <source>
        <strain evidence="4">iAU3127</strain>
    </source>
</reference>
<evidence type="ECO:0008006" key="5">
    <source>
        <dbReference type="Google" id="ProtNLM"/>
    </source>
</evidence>
<sequence>MKRMIIALVAMFMMTFTTASAMSYEQARQQALFLTDKMAYELNLTEDQYEAAYEVNLDYLMSVDTYDDLYGAYWRQRNMDLSYILLDWQYRTYLNATYFYRPLYWNAGYWHFGIYARYPRRDYFYFGRPHFYVSYRGGHSWRVNGNRSWYHGRRFGGPHPGGYPRVGMRDGFNRGDYGRGRSFGNLNRENRPQMNPNRGFGNASRPNNNAGFGNSNRPQNGGFGNNNGGFGNSSNRGFGNSNSRPNRGFGSSNSSTSNNRGFGNNSRGFGNSSRGFGNSSFGSGRSNIFGGNRSSMSRSFSSGSGNRGGGFTPRSSTPSKNNGGGSFGHRR</sequence>
<proteinExistence type="predicted"/>
<dbReference type="RefSeq" id="WP_153137366.1">
    <property type="nucleotide sequence ID" value="NZ_VZAP01000034.1"/>
</dbReference>
<feature type="compositionally biased region" description="Gly residues" evidence="1">
    <location>
        <begin position="322"/>
        <end position="331"/>
    </location>
</feature>